<feature type="domain" description="HTH cro/C1-type" evidence="1">
    <location>
        <begin position="15"/>
        <end position="70"/>
    </location>
</feature>
<accession>A0A6G9Z2J0</accession>
<protein>
    <submittedName>
        <fullName evidence="2">Helix-turn-helix domain-containing protein</fullName>
    </submittedName>
</protein>
<evidence type="ECO:0000313" key="3">
    <source>
        <dbReference type="Proteomes" id="UP000500953"/>
    </source>
</evidence>
<dbReference type="EMBL" id="CP046173">
    <property type="protein sequence ID" value="QIS19650.1"/>
    <property type="molecule type" value="Genomic_DNA"/>
</dbReference>
<dbReference type="SMART" id="SM00530">
    <property type="entry name" value="HTH_XRE"/>
    <property type="match status" value="1"/>
</dbReference>
<dbReference type="Pfam" id="PF19054">
    <property type="entry name" value="DUF5753"/>
    <property type="match status" value="1"/>
</dbReference>
<dbReference type="RefSeq" id="WP_167486934.1">
    <property type="nucleotide sequence ID" value="NZ_CP046173.1"/>
</dbReference>
<dbReference type="SUPFAM" id="SSF47413">
    <property type="entry name" value="lambda repressor-like DNA-binding domains"/>
    <property type="match status" value="1"/>
</dbReference>
<evidence type="ECO:0000259" key="1">
    <source>
        <dbReference type="PROSITE" id="PS50943"/>
    </source>
</evidence>
<sequence length="294" mass="33298">MAGSTLPQRAMGRILAKLRDRAGLGQKEVGDQIGVSAQTVGRMEDGQPTMIGPLHIKELCRIYGATDEDRKILLSLVAEVKMAQRAGGRWWRKYQNEIPDDFNHYLALEEVASRVTAWQTIFPPGMLQIPSYRRETIWAWEPNLSTEAVEKRIELATRRQKRLEDKTFHMDIFLSESVLRYEVGNPQVTRDQLLHIADVMLLPNISIRAVRFRAAGIRGLVTGPFVLLEFPTLPSTGLTEPPVVYVEGYTGGLYLHDDPEITEYRRAVPEIGKVALSHDDTRHLVLQIAEEFAQ</sequence>
<reference evidence="2 3" key="1">
    <citation type="journal article" date="2019" name="ACS Chem. Biol.">
        <title>Identification and Mobilization of a Cryptic Antibiotic Biosynthesis Gene Locus from a Human-Pathogenic Nocardia Isolate.</title>
        <authorList>
            <person name="Herisse M."/>
            <person name="Ishida K."/>
            <person name="Porter J.L."/>
            <person name="Howden B."/>
            <person name="Hertweck C."/>
            <person name="Stinear T.P."/>
            <person name="Pidot S.J."/>
        </authorList>
    </citation>
    <scope>NUCLEOTIDE SEQUENCE [LARGE SCALE GENOMIC DNA]</scope>
    <source>
        <strain evidence="2 3">AUSMDU00012715</strain>
    </source>
</reference>
<dbReference type="GO" id="GO:0003677">
    <property type="term" value="F:DNA binding"/>
    <property type="evidence" value="ECO:0007669"/>
    <property type="project" value="InterPro"/>
</dbReference>
<evidence type="ECO:0000313" key="2">
    <source>
        <dbReference type="EMBL" id="QIS19650.1"/>
    </source>
</evidence>
<dbReference type="Gene3D" id="1.10.260.40">
    <property type="entry name" value="lambda repressor-like DNA-binding domains"/>
    <property type="match status" value="1"/>
</dbReference>
<dbReference type="Pfam" id="PF13560">
    <property type="entry name" value="HTH_31"/>
    <property type="match status" value="1"/>
</dbReference>
<dbReference type="InterPro" id="IPR001387">
    <property type="entry name" value="Cro/C1-type_HTH"/>
</dbReference>
<organism evidence="2 3">
    <name type="scientific">Nocardia terpenica</name>
    <dbReference type="NCBI Taxonomy" id="455432"/>
    <lineage>
        <taxon>Bacteria</taxon>
        <taxon>Bacillati</taxon>
        <taxon>Actinomycetota</taxon>
        <taxon>Actinomycetes</taxon>
        <taxon>Mycobacteriales</taxon>
        <taxon>Nocardiaceae</taxon>
        <taxon>Nocardia</taxon>
    </lineage>
</organism>
<name>A0A6G9Z2J0_9NOCA</name>
<dbReference type="PROSITE" id="PS50943">
    <property type="entry name" value="HTH_CROC1"/>
    <property type="match status" value="1"/>
</dbReference>
<dbReference type="InterPro" id="IPR043917">
    <property type="entry name" value="DUF5753"/>
</dbReference>
<dbReference type="CDD" id="cd00093">
    <property type="entry name" value="HTH_XRE"/>
    <property type="match status" value="1"/>
</dbReference>
<dbReference type="InterPro" id="IPR010982">
    <property type="entry name" value="Lambda_DNA-bd_dom_sf"/>
</dbReference>
<proteinExistence type="predicted"/>
<dbReference type="Proteomes" id="UP000500953">
    <property type="component" value="Chromosome"/>
</dbReference>
<gene>
    <name evidence="2" type="ORF">F6W96_16500</name>
</gene>
<dbReference type="AlphaFoldDB" id="A0A6G9Z2J0"/>